<gene>
    <name evidence="2" type="ORF">HINF_LOCUS53538</name>
    <name evidence="1" type="ORF">HINF_LOCUS60182</name>
</gene>
<protein>
    <submittedName>
        <fullName evidence="2">Hypothetical_protein</fullName>
    </submittedName>
</protein>
<reference evidence="2 3" key="2">
    <citation type="submission" date="2024-07" db="EMBL/GenBank/DDBJ databases">
        <authorList>
            <person name="Akdeniz Z."/>
        </authorList>
    </citation>
    <scope>NUCLEOTIDE SEQUENCE [LARGE SCALE GENOMIC DNA]</scope>
</reference>
<evidence type="ECO:0000313" key="1">
    <source>
        <dbReference type="EMBL" id="CAI9972537.1"/>
    </source>
</evidence>
<dbReference type="AlphaFoldDB" id="A0AA86V1H0"/>
<dbReference type="EMBL" id="CAXDID020000273">
    <property type="protein sequence ID" value="CAL6068511.1"/>
    <property type="molecule type" value="Genomic_DNA"/>
</dbReference>
<reference evidence="1" key="1">
    <citation type="submission" date="2023-06" db="EMBL/GenBank/DDBJ databases">
        <authorList>
            <person name="Kurt Z."/>
        </authorList>
    </citation>
    <scope>NUCLEOTIDE SEQUENCE</scope>
</reference>
<evidence type="ECO:0000313" key="2">
    <source>
        <dbReference type="EMBL" id="CAL6068511.1"/>
    </source>
</evidence>
<dbReference type="Proteomes" id="UP001642409">
    <property type="component" value="Unassembled WGS sequence"/>
</dbReference>
<sequence>MMTCKVIRERSYNEDFNDLNIYKQLELGCSGLQLKREVLINLFGEEFPNQLKHCYDAYIQDQIDRFPIYMQNCDSLLPFSIQQKFLTNQCLEKQDQISSLIFQIRKQEQNLHLQLETVSQKLNLAVSQFLQLNSEVCQ</sequence>
<evidence type="ECO:0000313" key="3">
    <source>
        <dbReference type="Proteomes" id="UP001642409"/>
    </source>
</evidence>
<keyword evidence="3" id="KW-1185">Reference proteome</keyword>
<organism evidence="1">
    <name type="scientific">Hexamita inflata</name>
    <dbReference type="NCBI Taxonomy" id="28002"/>
    <lineage>
        <taxon>Eukaryota</taxon>
        <taxon>Metamonada</taxon>
        <taxon>Diplomonadida</taxon>
        <taxon>Hexamitidae</taxon>
        <taxon>Hexamitinae</taxon>
        <taxon>Hexamita</taxon>
    </lineage>
</organism>
<name>A0AA86V1H0_9EUKA</name>
<accession>A0AA86V1H0</accession>
<comment type="caution">
    <text evidence="1">The sequence shown here is derived from an EMBL/GenBank/DDBJ whole genome shotgun (WGS) entry which is preliminary data.</text>
</comment>
<proteinExistence type="predicted"/>
<dbReference type="EMBL" id="CATOUU010001112">
    <property type="protein sequence ID" value="CAI9972537.1"/>
    <property type="molecule type" value="Genomic_DNA"/>
</dbReference>